<feature type="domain" description="Transcription regulator PadR N-terminal" evidence="1">
    <location>
        <begin position="15"/>
        <end position="88"/>
    </location>
</feature>
<dbReference type="PANTHER" id="PTHR33169:SF14">
    <property type="entry name" value="TRANSCRIPTIONAL REGULATOR RV3488"/>
    <property type="match status" value="1"/>
</dbReference>
<dbReference type="Proteomes" id="UP001232019">
    <property type="component" value="Chromosome"/>
</dbReference>
<dbReference type="Pfam" id="PF03551">
    <property type="entry name" value="PadR"/>
    <property type="match status" value="1"/>
</dbReference>
<proteinExistence type="predicted"/>
<dbReference type="EMBL" id="CP129968">
    <property type="protein sequence ID" value="WKK80331.2"/>
    <property type="molecule type" value="Genomic_DNA"/>
</dbReference>
<dbReference type="SUPFAM" id="SSF46785">
    <property type="entry name" value="Winged helix' DNA-binding domain"/>
    <property type="match status" value="1"/>
</dbReference>
<organism evidence="2">
    <name type="scientific">Marivirga arenosa</name>
    <dbReference type="NCBI Taxonomy" id="3059076"/>
    <lineage>
        <taxon>Bacteria</taxon>
        <taxon>Pseudomonadati</taxon>
        <taxon>Bacteroidota</taxon>
        <taxon>Cytophagia</taxon>
        <taxon>Cytophagales</taxon>
        <taxon>Marivirgaceae</taxon>
        <taxon>Marivirga</taxon>
    </lineage>
</organism>
<reference evidence="2" key="1">
    <citation type="submission" date="2023-08" db="EMBL/GenBank/DDBJ databases">
        <title>Comparative genomics and taxonomic characterization of three novel marine species of genus Marivirga.</title>
        <authorList>
            <person name="Muhammad N."/>
            <person name="Kim S.-G."/>
        </authorList>
    </citation>
    <scope>NUCLEOTIDE SEQUENCE</scope>
    <source>
        <strain evidence="2">BKB1-2</strain>
    </source>
</reference>
<evidence type="ECO:0000259" key="1">
    <source>
        <dbReference type="Pfam" id="PF03551"/>
    </source>
</evidence>
<dbReference type="InterPro" id="IPR036388">
    <property type="entry name" value="WH-like_DNA-bd_sf"/>
</dbReference>
<protein>
    <submittedName>
        <fullName evidence="2">PadR family transcriptional regulator</fullName>
    </submittedName>
</protein>
<dbReference type="InterPro" id="IPR005149">
    <property type="entry name" value="Tscrpt_reg_PadR_N"/>
</dbReference>
<dbReference type="Gene3D" id="1.10.10.10">
    <property type="entry name" value="Winged helix-like DNA-binding domain superfamily/Winged helix DNA-binding domain"/>
    <property type="match status" value="1"/>
</dbReference>
<evidence type="ECO:0000313" key="2">
    <source>
        <dbReference type="EMBL" id="WKK80331.2"/>
    </source>
</evidence>
<accession>A0AA49JCH4</accession>
<name>A0AA49JCH4_9BACT</name>
<sequence length="112" mass="12745">MANQQLIKGSLSTIILHLLKTSGEMYGYEITQKVKQLTSDEIKLTEGALYPTLHKLEAEGTLTTESRKVDGRVRKYYKLTESGKKATAERMQELEAFLMNMQRVMGFNLKLS</sequence>
<dbReference type="AlphaFoldDB" id="A0AA49JCH4"/>
<dbReference type="InterPro" id="IPR036390">
    <property type="entry name" value="WH_DNA-bd_sf"/>
</dbReference>
<dbReference type="KEGG" id="marp:QYS47_24700"/>
<dbReference type="PANTHER" id="PTHR33169">
    <property type="entry name" value="PADR-FAMILY TRANSCRIPTIONAL REGULATOR"/>
    <property type="match status" value="1"/>
</dbReference>
<dbReference type="RefSeq" id="WP_322346219.1">
    <property type="nucleotide sequence ID" value="NZ_CP129968.2"/>
</dbReference>
<dbReference type="InterPro" id="IPR052509">
    <property type="entry name" value="Metal_resp_DNA-bind_regulator"/>
</dbReference>
<gene>
    <name evidence="2" type="ORF">QYS47_24700</name>
</gene>